<sequence length="628" mass="69706">MGILQNLSLLAYCACCVYQADGRKTYRDVFPHKHSLAGKFPFPVPTVPGWEPDTNPWNDYLYPPLNSKPRELMHHRGKPKVRLTSDSPALNGSCITFTAKLEYPPCQKEDANGDLVWDEHCQDGMELEASANGQLRSGYVYNWTSWLDDYGFGKCTDTTKCNVFPDGKPFPQSNDWRRKSYVYVWHTMGQYYETCDGSSSSVTINTTNIPLGAEVMEVMVYRKRERRKYSPLTNDNTVFLVTDKIPLAVEISQRSAVNKTAGVFIRGEEIVFKVQLHDPSGYLKTAASVDYIWDFRDGNQLVTHREVTTHTYSTLGTMNVKLVVEAAFPEECPPTSATPTPRRPTSPPLTVAPTTLPATHIVTTKSKTTLVPPKTSQPVNSSTSSPVTTGFSTTEPLPSTGATKTNPTTLPWLRSRGLNSNECFHYAYGTFSGNITIVEPKHPLRNRLDSRIVGVSAARVTNTDVNFHVKCLGSIPTSTCTIVSDPSCTQVHNIMCDDVPPSSECEVHLQRRFLEPGTYCVNITLENSSSMALASTTITISKSWDAPAPKTPSTALVVLTSSAVLVAVFAIIAYVIYRRHKVYRPIRRSVVEDSCARSGAAGHMVRLREVLFCSSEESRHLLTERHSL</sequence>
<evidence type="ECO:0000259" key="7">
    <source>
        <dbReference type="PROSITE" id="PS50093"/>
    </source>
</evidence>
<dbReference type="InterPro" id="IPR035986">
    <property type="entry name" value="PKD_dom_sf"/>
</dbReference>
<name>A0ABU7B1M1_9TELE</name>
<feature type="compositionally biased region" description="Polar residues" evidence="4">
    <location>
        <begin position="390"/>
        <end position="409"/>
    </location>
</feature>
<dbReference type="SUPFAM" id="SSF49299">
    <property type="entry name" value="PKD domain"/>
    <property type="match status" value="1"/>
</dbReference>
<feature type="region of interest" description="Disordered" evidence="4">
    <location>
        <begin position="331"/>
        <end position="353"/>
    </location>
</feature>
<comment type="caution">
    <text evidence="8">The sequence shown here is derived from an EMBL/GenBank/DDBJ whole genome shotgun (WGS) entry which is preliminary data.</text>
</comment>
<keyword evidence="9" id="KW-1185">Reference proteome</keyword>
<protein>
    <recommendedName>
        <fullName evidence="7">PKD domain-containing protein</fullName>
    </recommendedName>
</protein>
<feature type="domain" description="PKD" evidence="7">
    <location>
        <begin position="285"/>
        <end position="324"/>
    </location>
</feature>
<dbReference type="Proteomes" id="UP001345963">
    <property type="component" value="Unassembled WGS sequence"/>
</dbReference>
<dbReference type="EMBL" id="JAHUTI010039544">
    <property type="protein sequence ID" value="MED6244412.1"/>
    <property type="molecule type" value="Genomic_DNA"/>
</dbReference>
<dbReference type="PROSITE" id="PS50093">
    <property type="entry name" value="PKD"/>
    <property type="match status" value="1"/>
</dbReference>
<dbReference type="InterPro" id="IPR045219">
    <property type="entry name" value="PKAT"/>
</dbReference>
<evidence type="ECO:0000313" key="8">
    <source>
        <dbReference type="EMBL" id="MED6244412.1"/>
    </source>
</evidence>
<feature type="compositionally biased region" description="Low complexity" evidence="4">
    <location>
        <begin position="376"/>
        <end position="389"/>
    </location>
</feature>
<dbReference type="InterPro" id="IPR000601">
    <property type="entry name" value="PKD_dom"/>
</dbReference>
<keyword evidence="1 6" id="KW-0732">Signal</keyword>
<dbReference type="Pfam" id="PF00801">
    <property type="entry name" value="PKD"/>
    <property type="match status" value="1"/>
</dbReference>
<keyword evidence="5" id="KW-0472">Membrane</keyword>
<dbReference type="InterPro" id="IPR013783">
    <property type="entry name" value="Ig-like_fold"/>
</dbReference>
<evidence type="ECO:0000256" key="6">
    <source>
        <dbReference type="SAM" id="SignalP"/>
    </source>
</evidence>
<dbReference type="InterPro" id="IPR046846">
    <property type="entry name" value="PKAT_KLD"/>
</dbReference>
<feature type="signal peptide" evidence="6">
    <location>
        <begin position="1"/>
        <end position="22"/>
    </location>
</feature>
<dbReference type="PANTHER" id="PTHR11861:SF11">
    <property type="entry name" value="TRANSMEMBRANE GLYCOPROTEIN NMB"/>
    <property type="match status" value="1"/>
</dbReference>
<dbReference type="PANTHER" id="PTHR11861">
    <property type="entry name" value="MELANOCYTE PROTEIN PMEL 17-RELATED"/>
    <property type="match status" value="1"/>
</dbReference>
<dbReference type="Pfam" id="PF26141">
    <property type="entry name" value="PMEL_NMB_N"/>
    <property type="match status" value="1"/>
</dbReference>
<evidence type="ECO:0000256" key="3">
    <source>
        <dbReference type="ARBA" id="ARBA00025776"/>
    </source>
</evidence>
<proteinExistence type="inferred from homology"/>
<dbReference type="InterPro" id="IPR059017">
    <property type="entry name" value="PMEL_NMB_N"/>
</dbReference>
<keyword evidence="5" id="KW-0812">Transmembrane</keyword>
<evidence type="ECO:0000256" key="5">
    <source>
        <dbReference type="SAM" id="Phobius"/>
    </source>
</evidence>
<comment type="similarity">
    <text evidence="3">Belongs to the PMEL/NMB family.</text>
</comment>
<evidence type="ECO:0000256" key="2">
    <source>
        <dbReference type="ARBA" id="ARBA00023180"/>
    </source>
</evidence>
<feature type="region of interest" description="Disordered" evidence="4">
    <location>
        <begin position="369"/>
        <end position="410"/>
    </location>
</feature>
<dbReference type="CDD" id="cd00146">
    <property type="entry name" value="PKD"/>
    <property type="match status" value="1"/>
</dbReference>
<evidence type="ECO:0000256" key="1">
    <source>
        <dbReference type="ARBA" id="ARBA00022729"/>
    </source>
</evidence>
<keyword evidence="5" id="KW-1133">Transmembrane helix</keyword>
<keyword evidence="2" id="KW-0325">Glycoprotein</keyword>
<feature type="transmembrane region" description="Helical" evidence="5">
    <location>
        <begin position="555"/>
        <end position="577"/>
    </location>
</feature>
<feature type="chain" id="PRO_5047416746" description="PKD domain-containing protein" evidence="6">
    <location>
        <begin position="23"/>
        <end position="628"/>
    </location>
</feature>
<dbReference type="Gene3D" id="2.60.40.10">
    <property type="entry name" value="Immunoglobulins"/>
    <property type="match status" value="1"/>
</dbReference>
<evidence type="ECO:0000313" key="9">
    <source>
        <dbReference type="Proteomes" id="UP001345963"/>
    </source>
</evidence>
<evidence type="ECO:0000256" key="4">
    <source>
        <dbReference type="SAM" id="MobiDB-lite"/>
    </source>
</evidence>
<dbReference type="Pfam" id="PF20433">
    <property type="entry name" value="PKAT_KLD"/>
    <property type="match status" value="1"/>
</dbReference>
<reference evidence="8 9" key="1">
    <citation type="submission" date="2021-07" db="EMBL/GenBank/DDBJ databases">
        <authorList>
            <person name="Palmer J.M."/>
        </authorList>
    </citation>
    <scope>NUCLEOTIDE SEQUENCE [LARGE SCALE GENOMIC DNA]</scope>
    <source>
        <strain evidence="8 9">AT_MEX2019</strain>
        <tissue evidence="8">Muscle</tissue>
    </source>
</reference>
<accession>A0ABU7B1M1</accession>
<organism evidence="8 9">
    <name type="scientific">Ataeniobius toweri</name>
    <dbReference type="NCBI Taxonomy" id="208326"/>
    <lineage>
        <taxon>Eukaryota</taxon>
        <taxon>Metazoa</taxon>
        <taxon>Chordata</taxon>
        <taxon>Craniata</taxon>
        <taxon>Vertebrata</taxon>
        <taxon>Euteleostomi</taxon>
        <taxon>Actinopterygii</taxon>
        <taxon>Neopterygii</taxon>
        <taxon>Teleostei</taxon>
        <taxon>Neoteleostei</taxon>
        <taxon>Acanthomorphata</taxon>
        <taxon>Ovalentaria</taxon>
        <taxon>Atherinomorphae</taxon>
        <taxon>Cyprinodontiformes</taxon>
        <taxon>Goodeidae</taxon>
        <taxon>Ataeniobius</taxon>
    </lineage>
</organism>
<gene>
    <name evidence="8" type="ORF">ATANTOWER_008754</name>
</gene>